<dbReference type="OrthoDB" id="9889966at2"/>
<evidence type="ECO:0000313" key="1">
    <source>
        <dbReference type="EMBL" id="OKH30911.1"/>
    </source>
</evidence>
<accession>A0A1U7I3Z7</accession>
<dbReference type="EMBL" id="MRCE01000057">
    <property type="protein sequence ID" value="OKH30911.1"/>
    <property type="molecule type" value="Genomic_DNA"/>
</dbReference>
<organism evidence="1 2">
    <name type="scientific">[Phormidium ambiguum] IAM M-71</name>
    <dbReference type="NCBI Taxonomy" id="454136"/>
    <lineage>
        <taxon>Bacteria</taxon>
        <taxon>Bacillati</taxon>
        <taxon>Cyanobacteriota</taxon>
        <taxon>Cyanophyceae</taxon>
        <taxon>Oscillatoriophycideae</taxon>
        <taxon>Aerosakkonematales</taxon>
        <taxon>Aerosakkonemataceae</taxon>
        <taxon>Floridanema</taxon>
    </lineage>
</organism>
<sequence>MIRQQLICDVSPNSLVNSFDNSAFKSLVIFDNQEYLEIKFTQHSLKQLSEIIAHLTRLQQLLVESKKQDIITQLHSLNVPVVIPNNSEKTTSIIAANSDEEIPF</sequence>
<gene>
    <name evidence="1" type="ORF">NIES2119_30015</name>
</gene>
<protein>
    <submittedName>
        <fullName evidence="1">Uncharacterized protein</fullName>
    </submittedName>
</protein>
<proteinExistence type="predicted"/>
<comment type="caution">
    <text evidence="1">The sequence shown here is derived from an EMBL/GenBank/DDBJ whole genome shotgun (WGS) entry which is preliminary data.</text>
</comment>
<dbReference type="STRING" id="454136.NIES2119_30015"/>
<reference evidence="1 2" key="1">
    <citation type="submission" date="2016-11" db="EMBL/GenBank/DDBJ databases">
        <title>Draft Genome Sequences of Nine Cyanobacterial Strains from Diverse Habitats.</title>
        <authorList>
            <person name="Zhu T."/>
            <person name="Hou S."/>
            <person name="Lu X."/>
            <person name="Hess W.R."/>
        </authorList>
    </citation>
    <scope>NUCLEOTIDE SEQUENCE [LARGE SCALE GENOMIC DNA]</scope>
    <source>
        <strain evidence="1 2">IAM M-71</strain>
    </source>
</reference>
<evidence type="ECO:0000313" key="2">
    <source>
        <dbReference type="Proteomes" id="UP000185860"/>
    </source>
</evidence>
<name>A0A1U7I3Z7_9CYAN</name>
<dbReference type="RefSeq" id="WP_073597159.1">
    <property type="nucleotide sequence ID" value="NZ_MRCE01000057.1"/>
</dbReference>
<dbReference type="AlphaFoldDB" id="A0A1U7I3Z7"/>
<dbReference type="Proteomes" id="UP000185860">
    <property type="component" value="Unassembled WGS sequence"/>
</dbReference>